<dbReference type="Gene3D" id="1.20.1540.10">
    <property type="entry name" value="Rhomboid-like"/>
    <property type="match status" value="1"/>
</dbReference>
<evidence type="ECO:0000313" key="10">
    <source>
        <dbReference type="EMBL" id="KGJ03983.1"/>
    </source>
</evidence>
<dbReference type="InterPro" id="IPR035952">
    <property type="entry name" value="Rhomboid-like_sf"/>
</dbReference>
<dbReference type="SUPFAM" id="SSF144091">
    <property type="entry name" value="Rhomboid-like"/>
    <property type="match status" value="1"/>
</dbReference>
<dbReference type="OrthoDB" id="7836448at2"/>
<evidence type="ECO:0000256" key="6">
    <source>
        <dbReference type="ARBA" id="ARBA00022989"/>
    </source>
</evidence>
<keyword evidence="12" id="KW-1185">Reference proteome</keyword>
<keyword evidence="7 8" id="KW-0472">Membrane</keyword>
<organism evidence="10 12">
    <name type="scientific">Paracoccus halophilus</name>
    <dbReference type="NCBI Taxonomy" id="376733"/>
    <lineage>
        <taxon>Bacteria</taxon>
        <taxon>Pseudomonadati</taxon>
        <taxon>Pseudomonadota</taxon>
        <taxon>Alphaproteobacteria</taxon>
        <taxon>Rhodobacterales</taxon>
        <taxon>Paracoccaceae</taxon>
        <taxon>Paracoccus</taxon>
    </lineage>
</organism>
<dbReference type="GO" id="GO:0016020">
    <property type="term" value="C:membrane"/>
    <property type="evidence" value="ECO:0007669"/>
    <property type="project" value="UniProtKB-SubCell"/>
</dbReference>
<evidence type="ECO:0000256" key="5">
    <source>
        <dbReference type="ARBA" id="ARBA00022825"/>
    </source>
</evidence>
<keyword evidence="5" id="KW-0720">Serine protease</keyword>
<keyword evidence="2 10" id="KW-0645">Protease</keyword>
<evidence type="ECO:0000256" key="8">
    <source>
        <dbReference type="SAM" id="Phobius"/>
    </source>
</evidence>
<sequence>MRPGYDESPLNPVPPVIWALVLPMIACEAYFGLGQIGFLGGGQPGAGLALRQIVAERAAYVPEFVLRLWQLGIVTLDQGWRILTYAFVHLSITHALFVIVFILALGNLIASQFRPWAVLALFFGSAIGGALIYTLAAGVLPQVRFQPLIGGYPAVYGFVGAFTFLLWTRLGQQNANRMRAFTLIGMLLLFQLVFGIIFQDGSLTWIAEIAGFGCGFLLSFVLVPGGIARVMRQIRQR</sequence>
<name>A0A099F174_9RHOB</name>
<dbReference type="PANTHER" id="PTHR22936:SF69">
    <property type="entry name" value="RHOMBOID-LIKE PROTEIN"/>
    <property type="match status" value="1"/>
</dbReference>
<keyword evidence="3 8" id="KW-0812">Transmembrane</keyword>
<feature type="transmembrane region" description="Helical" evidence="8">
    <location>
        <begin position="148"/>
        <end position="168"/>
    </location>
</feature>
<dbReference type="Proteomes" id="UP000029846">
    <property type="component" value="Unassembled WGS sequence"/>
</dbReference>
<dbReference type="Pfam" id="PF01694">
    <property type="entry name" value="Rhomboid"/>
    <property type="match status" value="1"/>
</dbReference>
<dbReference type="eggNOG" id="COG0705">
    <property type="taxonomic scope" value="Bacteria"/>
</dbReference>
<feature type="domain" description="Peptidase S54 rhomboid" evidence="9">
    <location>
        <begin position="78"/>
        <end position="223"/>
    </location>
</feature>
<gene>
    <name evidence="10" type="ORF">IT41_11800</name>
    <name evidence="11" type="ORF">SAMN04487972_103249</name>
</gene>
<feature type="transmembrane region" description="Helical" evidence="8">
    <location>
        <begin position="82"/>
        <end position="104"/>
    </location>
</feature>
<evidence type="ECO:0000256" key="7">
    <source>
        <dbReference type="ARBA" id="ARBA00023136"/>
    </source>
</evidence>
<dbReference type="EMBL" id="FOJO01000003">
    <property type="protein sequence ID" value="SFA44677.1"/>
    <property type="molecule type" value="Genomic_DNA"/>
</dbReference>
<evidence type="ECO:0000313" key="11">
    <source>
        <dbReference type="EMBL" id="SFA44677.1"/>
    </source>
</evidence>
<dbReference type="AlphaFoldDB" id="A0A099F174"/>
<keyword evidence="6 8" id="KW-1133">Transmembrane helix</keyword>
<evidence type="ECO:0000256" key="3">
    <source>
        <dbReference type="ARBA" id="ARBA00022692"/>
    </source>
</evidence>
<dbReference type="GO" id="GO:0004252">
    <property type="term" value="F:serine-type endopeptidase activity"/>
    <property type="evidence" value="ECO:0007669"/>
    <property type="project" value="InterPro"/>
</dbReference>
<reference evidence="10 12" key="1">
    <citation type="submission" date="2014-09" db="EMBL/GenBank/DDBJ databases">
        <authorList>
            <person name="McGinnis J.M."/>
            <person name="Wolfgang W.J."/>
        </authorList>
    </citation>
    <scope>NUCLEOTIDE SEQUENCE [LARGE SCALE GENOMIC DNA]</scope>
    <source>
        <strain evidence="10 12">JCM 14014</strain>
    </source>
</reference>
<evidence type="ECO:0000313" key="12">
    <source>
        <dbReference type="Proteomes" id="UP000029846"/>
    </source>
</evidence>
<dbReference type="EMBL" id="JRKN01000015">
    <property type="protein sequence ID" value="KGJ03983.1"/>
    <property type="molecule type" value="Genomic_DNA"/>
</dbReference>
<comment type="subcellular location">
    <subcellularLocation>
        <location evidence="1">Membrane</location>
        <topology evidence="1">Multi-pass membrane protein</topology>
    </subcellularLocation>
</comment>
<reference evidence="10 12" key="2">
    <citation type="submission" date="2014-10" db="EMBL/GenBank/DDBJ databases">
        <title>Paracoccus sanguinis sp. nov., isolated from clinical specimens of New York State patients.</title>
        <authorList>
            <person name="Mingle L.A."/>
            <person name="Cole J.A."/>
            <person name="Lapierre P."/>
            <person name="Musser K.A."/>
        </authorList>
    </citation>
    <scope>NUCLEOTIDE SEQUENCE [LARGE SCALE GENOMIC DNA]</scope>
    <source>
        <strain evidence="10 12">JCM 14014</strain>
    </source>
</reference>
<evidence type="ECO:0000313" key="13">
    <source>
        <dbReference type="Proteomes" id="UP000182312"/>
    </source>
</evidence>
<feature type="transmembrane region" description="Helical" evidence="8">
    <location>
        <begin position="116"/>
        <end position="136"/>
    </location>
</feature>
<dbReference type="STRING" id="376733.SAMN04487972_103249"/>
<keyword evidence="4" id="KW-0378">Hydrolase</keyword>
<evidence type="ECO:0000256" key="4">
    <source>
        <dbReference type="ARBA" id="ARBA00022801"/>
    </source>
</evidence>
<evidence type="ECO:0000259" key="9">
    <source>
        <dbReference type="Pfam" id="PF01694"/>
    </source>
</evidence>
<protein>
    <submittedName>
        <fullName evidence="10 11">Protease</fullName>
    </submittedName>
</protein>
<dbReference type="InterPro" id="IPR002610">
    <property type="entry name" value="Peptidase_S54_rhomboid-like"/>
</dbReference>
<feature type="transmembrane region" description="Helical" evidence="8">
    <location>
        <begin position="180"/>
        <end position="199"/>
    </location>
</feature>
<feature type="transmembrane region" description="Helical" evidence="8">
    <location>
        <begin position="205"/>
        <end position="227"/>
    </location>
</feature>
<feature type="transmembrane region" description="Helical" evidence="8">
    <location>
        <begin position="16"/>
        <end position="38"/>
    </location>
</feature>
<dbReference type="Proteomes" id="UP000182312">
    <property type="component" value="Unassembled WGS sequence"/>
</dbReference>
<dbReference type="InterPro" id="IPR022764">
    <property type="entry name" value="Peptidase_S54_rhomboid_dom"/>
</dbReference>
<dbReference type="GO" id="GO:0006508">
    <property type="term" value="P:proteolysis"/>
    <property type="evidence" value="ECO:0007669"/>
    <property type="project" value="UniProtKB-KW"/>
</dbReference>
<dbReference type="PANTHER" id="PTHR22936">
    <property type="entry name" value="RHOMBOID-RELATED"/>
    <property type="match status" value="1"/>
</dbReference>
<reference evidence="11 13" key="3">
    <citation type="submission" date="2016-10" db="EMBL/GenBank/DDBJ databases">
        <authorList>
            <person name="de Groot N.N."/>
        </authorList>
    </citation>
    <scope>NUCLEOTIDE SEQUENCE [LARGE SCALE GENOMIC DNA]</scope>
    <source>
        <strain evidence="11 13">CGMCC 1.6117</strain>
    </source>
</reference>
<accession>A0A099F174</accession>
<evidence type="ECO:0000256" key="2">
    <source>
        <dbReference type="ARBA" id="ARBA00022670"/>
    </source>
</evidence>
<proteinExistence type="predicted"/>
<dbReference type="RefSeq" id="WP_036741408.1">
    <property type="nucleotide sequence ID" value="NZ_FOJO01000003.1"/>
</dbReference>
<evidence type="ECO:0000256" key="1">
    <source>
        <dbReference type="ARBA" id="ARBA00004141"/>
    </source>
</evidence>